<name>A0A9W6XDU0_9STRA</name>
<organism evidence="2 3">
    <name type="scientific">Phytophthora fragariaefolia</name>
    <dbReference type="NCBI Taxonomy" id="1490495"/>
    <lineage>
        <taxon>Eukaryota</taxon>
        <taxon>Sar</taxon>
        <taxon>Stramenopiles</taxon>
        <taxon>Oomycota</taxon>
        <taxon>Peronosporomycetes</taxon>
        <taxon>Peronosporales</taxon>
        <taxon>Peronosporaceae</taxon>
        <taxon>Phytophthora</taxon>
    </lineage>
</organism>
<feature type="signal peptide" evidence="1">
    <location>
        <begin position="1"/>
        <end position="21"/>
    </location>
</feature>
<feature type="chain" id="PRO_5040898076" evidence="1">
    <location>
        <begin position="22"/>
        <end position="277"/>
    </location>
</feature>
<proteinExistence type="predicted"/>
<dbReference type="Proteomes" id="UP001165121">
    <property type="component" value="Unassembled WGS sequence"/>
</dbReference>
<evidence type="ECO:0000313" key="2">
    <source>
        <dbReference type="EMBL" id="GMF36481.1"/>
    </source>
</evidence>
<sequence>MLSSKILALCAFATVAAAVQADDYTADTYDDEGSSYYEDDGSSYYDEGSSYYDEGSSYYDDDSGSYAGGDYTALPAYTYTFDPEYSAGVSGTINVQYAGPFSTFVMITADLDFSDVDQSEIMAFDGNCTADVTEYKWHIHVKWPHDSDSESFKQCGLPITGNHYDPLKACGPNSEFVGTDDCLLKTPLYNCNTDSYTKNPLVCEKGDLAGKLGDFKLDDDKKVTGEWYDPNYPMPEENTPEWNIILHAVCGKATPRIACAVGKQTSSDWSSTSSSYY</sequence>
<keyword evidence="1" id="KW-0732">Signal</keyword>
<dbReference type="InterPro" id="IPR036423">
    <property type="entry name" value="SOD-like_Cu/Zn_dom_sf"/>
</dbReference>
<dbReference type="GO" id="GO:0046872">
    <property type="term" value="F:metal ion binding"/>
    <property type="evidence" value="ECO:0007669"/>
    <property type="project" value="InterPro"/>
</dbReference>
<gene>
    <name evidence="2" type="ORF">Pfra01_000995400</name>
</gene>
<evidence type="ECO:0000256" key="1">
    <source>
        <dbReference type="SAM" id="SignalP"/>
    </source>
</evidence>
<dbReference type="GO" id="GO:0006801">
    <property type="term" value="P:superoxide metabolic process"/>
    <property type="evidence" value="ECO:0007669"/>
    <property type="project" value="InterPro"/>
</dbReference>
<dbReference type="Gene3D" id="2.60.40.200">
    <property type="entry name" value="Superoxide dismutase, copper/zinc binding domain"/>
    <property type="match status" value="1"/>
</dbReference>
<comment type="caution">
    <text evidence="2">The sequence shown here is derived from an EMBL/GenBank/DDBJ whole genome shotgun (WGS) entry which is preliminary data.</text>
</comment>
<protein>
    <submittedName>
        <fullName evidence="2">Unnamed protein product</fullName>
    </submittedName>
</protein>
<dbReference type="EMBL" id="BSXT01000948">
    <property type="protein sequence ID" value="GMF36481.1"/>
    <property type="molecule type" value="Genomic_DNA"/>
</dbReference>
<keyword evidence="3" id="KW-1185">Reference proteome</keyword>
<dbReference type="AlphaFoldDB" id="A0A9W6XDU0"/>
<accession>A0A9W6XDU0</accession>
<dbReference type="OrthoDB" id="159229at2759"/>
<reference evidence="2" key="1">
    <citation type="submission" date="2023-04" db="EMBL/GenBank/DDBJ databases">
        <title>Phytophthora fragariaefolia NBRC 109709.</title>
        <authorList>
            <person name="Ichikawa N."/>
            <person name="Sato H."/>
            <person name="Tonouchi N."/>
        </authorList>
    </citation>
    <scope>NUCLEOTIDE SEQUENCE</scope>
    <source>
        <strain evidence="2">NBRC 109709</strain>
    </source>
</reference>
<evidence type="ECO:0000313" key="3">
    <source>
        <dbReference type="Proteomes" id="UP001165121"/>
    </source>
</evidence>
<dbReference type="SUPFAM" id="SSF49329">
    <property type="entry name" value="Cu,Zn superoxide dismutase-like"/>
    <property type="match status" value="1"/>
</dbReference>